<evidence type="ECO:0000313" key="16">
    <source>
        <dbReference type="EMBL" id="CAL1137942.1"/>
    </source>
</evidence>
<dbReference type="GO" id="GO:0060170">
    <property type="term" value="C:ciliary membrane"/>
    <property type="evidence" value="ECO:0007669"/>
    <property type="project" value="UniProtKB-SubCell"/>
</dbReference>
<dbReference type="GO" id="GO:0035869">
    <property type="term" value="C:ciliary transition zone"/>
    <property type="evidence" value="ECO:0007669"/>
    <property type="project" value="TreeGrafter"/>
</dbReference>
<feature type="region of interest" description="Disordered" evidence="12">
    <location>
        <begin position="208"/>
        <end position="238"/>
    </location>
</feature>
<dbReference type="InterPro" id="IPR019306">
    <property type="entry name" value="TMEM231"/>
</dbReference>
<keyword evidence="5 13" id="KW-0812">Transmembrane</keyword>
<evidence type="ECO:0000256" key="12">
    <source>
        <dbReference type="SAM" id="MobiDB-lite"/>
    </source>
</evidence>
<evidence type="ECO:0000256" key="3">
    <source>
        <dbReference type="ARBA" id="ARBA00015087"/>
    </source>
</evidence>
<keyword evidence="9" id="KW-0325">Glycoprotein</keyword>
<evidence type="ECO:0000256" key="1">
    <source>
        <dbReference type="ARBA" id="ARBA00004272"/>
    </source>
</evidence>
<evidence type="ECO:0000313" key="17">
    <source>
        <dbReference type="Proteomes" id="UP001152797"/>
    </source>
</evidence>
<feature type="transmembrane region" description="Helical" evidence="13">
    <location>
        <begin position="418"/>
        <end position="438"/>
    </location>
</feature>
<organism evidence="15">
    <name type="scientific">Cladocopium goreaui</name>
    <dbReference type="NCBI Taxonomy" id="2562237"/>
    <lineage>
        <taxon>Eukaryota</taxon>
        <taxon>Sar</taxon>
        <taxon>Alveolata</taxon>
        <taxon>Dinophyceae</taxon>
        <taxon>Suessiales</taxon>
        <taxon>Symbiodiniaceae</taxon>
        <taxon>Cladocopium</taxon>
    </lineage>
</organism>
<feature type="compositionally biased region" description="Low complexity" evidence="12">
    <location>
        <begin position="7"/>
        <end position="16"/>
    </location>
</feature>
<dbReference type="GO" id="GO:0060271">
    <property type="term" value="P:cilium assembly"/>
    <property type="evidence" value="ECO:0007669"/>
    <property type="project" value="TreeGrafter"/>
</dbReference>
<dbReference type="PANTHER" id="PTHR14605">
    <property type="entry name" value="CHST5 PROTEIN"/>
    <property type="match status" value="1"/>
</dbReference>
<keyword evidence="10" id="KW-0966">Cell projection</keyword>
<comment type="function">
    <text evidence="11">Transmembrane component of the tectonic-like complex, a complex localized at the transition zone of primary cilia and acting as a barrier that prevents diffusion of transmembrane proteins between the cilia and plasma membranes. Required for ciliogenesis and sonic hedgehog/SHH signaling.</text>
</comment>
<evidence type="ECO:0000313" key="15">
    <source>
        <dbReference type="EMBL" id="CAI3984567.1"/>
    </source>
</evidence>
<keyword evidence="4" id="KW-1003">Cell membrane</keyword>
<dbReference type="Proteomes" id="UP001152797">
    <property type="component" value="Unassembled WGS sequence"/>
</dbReference>
<feature type="compositionally biased region" description="Low complexity" evidence="12">
    <location>
        <begin position="83"/>
        <end position="92"/>
    </location>
</feature>
<dbReference type="Pfam" id="PF05764">
    <property type="entry name" value="YL1"/>
    <property type="match status" value="1"/>
</dbReference>
<comment type="subcellular location">
    <subcellularLocation>
        <location evidence="1">Cell projection</location>
        <location evidence="1">Cilium membrane</location>
        <topology evidence="1">Multi-pass membrane protein</topology>
    </subcellularLocation>
</comment>
<dbReference type="EMBL" id="CAMXCT020000899">
    <property type="protein sequence ID" value="CAL1137942.1"/>
    <property type="molecule type" value="Genomic_DNA"/>
</dbReference>
<dbReference type="PANTHER" id="PTHR14605:SF1">
    <property type="entry name" value="TRANSMEMBRANE PROTEIN 231"/>
    <property type="match status" value="1"/>
</dbReference>
<evidence type="ECO:0000259" key="14">
    <source>
        <dbReference type="Pfam" id="PF05764"/>
    </source>
</evidence>
<dbReference type="GO" id="GO:0032880">
    <property type="term" value="P:regulation of protein localization"/>
    <property type="evidence" value="ECO:0007669"/>
    <property type="project" value="TreeGrafter"/>
</dbReference>
<comment type="caution">
    <text evidence="15">The sequence shown here is derived from an EMBL/GenBank/DDBJ whole genome shotgun (WGS) entry which is preliminary data.</text>
</comment>
<dbReference type="EMBL" id="CAMXCT010000899">
    <property type="protein sequence ID" value="CAI3984567.1"/>
    <property type="molecule type" value="Genomic_DNA"/>
</dbReference>
<accession>A0A9P1C4I3</accession>
<reference evidence="16" key="2">
    <citation type="submission" date="2024-04" db="EMBL/GenBank/DDBJ databases">
        <authorList>
            <person name="Chen Y."/>
            <person name="Shah S."/>
            <person name="Dougan E. K."/>
            <person name="Thang M."/>
            <person name="Chan C."/>
        </authorList>
    </citation>
    <scope>NUCLEOTIDE SEQUENCE [LARGE SCALE GENOMIC DNA]</scope>
</reference>
<feature type="region of interest" description="Disordered" evidence="12">
    <location>
        <begin position="78"/>
        <end position="158"/>
    </location>
</feature>
<evidence type="ECO:0000256" key="13">
    <source>
        <dbReference type="SAM" id="Phobius"/>
    </source>
</evidence>
<dbReference type="Pfam" id="PF10149">
    <property type="entry name" value="TM231"/>
    <property type="match status" value="1"/>
</dbReference>
<feature type="region of interest" description="Disordered" evidence="12">
    <location>
        <begin position="1"/>
        <end position="61"/>
    </location>
</feature>
<evidence type="ECO:0000256" key="10">
    <source>
        <dbReference type="ARBA" id="ARBA00023273"/>
    </source>
</evidence>
<keyword evidence="6 13" id="KW-1133">Transmembrane helix</keyword>
<protein>
    <recommendedName>
        <fullName evidence="3">Transmembrane protein 231</fullName>
    </recommendedName>
</protein>
<keyword evidence="7" id="KW-0969">Cilium</keyword>
<evidence type="ECO:0000256" key="9">
    <source>
        <dbReference type="ARBA" id="ARBA00023180"/>
    </source>
</evidence>
<feature type="domain" description="Vps72/YL1 N-terminal" evidence="14">
    <location>
        <begin position="49"/>
        <end position="252"/>
    </location>
</feature>
<feature type="compositionally biased region" description="Acidic residues" evidence="12">
    <location>
        <begin position="19"/>
        <end position="41"/>
    </location>
</feature>
<dbReference type="InterPro" id="IPR046757">
    <property type="entry name" value="YL1_N"/>
</dbReference>
<dbReference type="OrthoDB" id="426438at2759"/>
<evidence type="ECO:0000256" key="7">
    <source>
        <dbReference type="ARBA" id="ARBA00023069"/>
    </source>
</evidence>
<sequence>MCEHEAASTSDSTASGGEEGAESEDDSQADDPEESISDEDLPTANIQERPKRQTRGKRWTVLDGKDLVDDEEFWHHADFQDASSDSEFQGQEDSSESQDSDFSQKTPEEAEPQEQEPLERAKRRKVTIPGLPREGRRPATGSRPAGSSPTGPKVPMVRANRILRHSTMEQRQLRDETKARAAAAELGLDPAPKKEPKPSMLTQEMRLEEAVRTEERSREEFKALQSQEDERRRSRRQRRRVMYNGPRIRFVSRLCADAGAEPLIGGRPGVENSVEFIDCSFEEICGGTSNSGRLSASGAVPDQISVEAGRMEKTLAVQRQCHLRGKTMEDFTAACDIVSFKDDPFAGADSGEEVVQNVFERLDAEARRQNTSSDALLAKKKTECDKQPPAAPGVQMLCSIVLRGEAAKSREEDAKKAYCLWLLCAILLVVIPLFATFATENVWVKESFYRAQPAVSFTNELFLIASGDTVNSAVGWSNQPSLQSLLPPEVKVPLVRSSFSDPNHDGVADTLKLSVELPSSSMRHLTLLAVYEVKVRGKVSEELSGLMALDLSSPYLASGLSVYGQMVFRPWKEEHLTKGQFTQNG</sequence>
<proteinExistence type="inferred from homology"/>
<feature type="compositionally biased region" description="Basic and acidic residues" evidence="12">
    <location>
        <begin position="208"/>
        <end position="232"/>
    </location>
</feature>
<comment type="similarity">
    <text evidence="2">Belongs to the TMEM231 family.</text>
</comment>
<keyword evidence="8 13" id="KW-0472">Membrane</keyword>
<evidence type="ECO:0000256" key="4">
    <source>
        <dbReference type="ARBA" id="ARBA00022475"/>
    </source>
</evidence>
<evidence type="ECO:0000256" key="5">
    <source>
        <dbReference type="ARBA" id="ARBA00022692"/>
    </source>
</evidence>
<dbReference type="EMBL" id="CAMXCT030000899">
    <property type="protein sequence ID" value="CAL4771879.1"/>
    <property type="molecule type" value="Genomic_DNA"/>
</dbReference>
<reference evidence="15" key="1">
    <citation type="submission" date="2022-10" db="EMBL/GenBank/DDBJ databases">
        <authorList>
            <person name="Chen Y."/>
            <person name="Dougan E. K."/>
            <person name="Chan C."/>
            <person name="Rhodes N."/>
            <person name="Thang M."/>
        </authorList>
    </citation>
    <scope>NUCLEOTIDE SEQUENCE</scope>
</reference>
<dbReference type="AlphaFoldDB" id="A0A9P1C4I3"/>
<evidence type="ECO:0000256" key="8">
    <source>
        <dbReference type="ARBA" id="ARBA00023136"/>
    </source>
</evidence>
<evidence type="ECO:0000256" key="6">
    <source>
        <dbReference type="ARBA" id="ARBA00022989"/>
    </source>
</evidence>
<evidence type="ECO:0000256" key="2">
    <source>
        <dbReference type="ARBA" id="ARBA00009082"/>
    </source>
</evidence>
<name>A0A9P1C4I3_9DINO</name>
<evidence type="ECO:0000256" key="11">
    <source>
        <dbReference type="ARBA" id="ARBA00024803"/>
    </source>
</evidence>
<gene>
    <name evidence="15" type="ORF">C1SCF055_LOCUS12094</name>
</gene>
<keyword evidence="17" id="KW-1185">Reference proteome</keyword>